<dbReference type="AlphaFoldDB" id="A0AAD3SX25"/>
<dbReference type="InterPro" id="IPR036812">
    <property type="entry name" value="NAD(P)_OxRdtase_dom_sf"/>
</dbReference>
<keyword evidence="2" id="KW-1185">Reference proteome</keyword>
<protein>
    <recommendedName>
        <fullName evidence="3">NADP-dependent oxidoreductase domain-containing protein</fullName>
    </recommendedName>
</protein>
<dbReference type="Proteomes" id="UP001279734">
    <property type="component" value="Unassembled WGS sequence"/>
</dbReference>
<reference evidence="1" key="1">
    <citation type="submission" date="2023-05" db="EMBL/GenBank/DDBJ databases">
        <title>Nepenthes gracilis genome sequencing.</title>
        <authorList>
            <person name="Fukushima K."/>
        </authorList>
    </citation>
    <scope>NUCLEOTIDE SEQUENCE</scope>
    <source>
        <strain evidence="1">SING2019-196</strain>
    </source>
</reference>
<name>A0AAD3SX25_NEPGR</name>
<dbReference type="EMBL" id="BSYO01000019">
    <property type="protein sequence ID" value="GMH18637.1"/>
    <property type="molecule type" value="Genomic_DNA"/>
</dbReference>
<evidence type="ECO:0000313" key="1">
    <source>
        <dbReference type="EMBL" id="GMH18637.1"/>
    </source>
</evidence>
<comment type="caution">
    <text evidence="1">The sequence shown here is derived from an EMBL/GenBank/DDBJ whole genome shotgun (WGS) entry which is preliminary data.</text>
</comment>
<evidence type="ECO:0000313" key="2">
    <source>
        <dbReference type="Proteomes" id="UP001279734"/>
    </source>
</evidence>
<dbReference type="SUPFAM" id="SSF51430">
    <property type="entry name" value="NAD(P)-linked oxidoreductase"/>
    <property type="match status" value="1"/>
</dbReference>
<accession>A0AAD3SX25</accession>
<dbReference type="Gene3D" id="3.20.20.100">
    <property type="entry name" value="NADP-dependent oxidoreductase domain"/>
    <property type="match status" value="1"/>
</dbReference>
<sequence length="69" mass="7762">MAGGAVRRRIRLGCQGLEVTIYTGPRLHEPVMVCHRFGKPEEEMRKLIRHAANSGITFLDTDDCYGPPH</sequence>
<proteinExistence type="predicted"/>
<evidence type="ECO:0008006" key="3">
    <source>
        <dbReference type="Google" id="ProtNLM"/>
    </source>
</evidence>
<organism evidence="1 2">
    <name type="scientific">Nepenthes gracilis</name>
    <name type="common">Slender pitcher plant</name>
    <dbReference type="NCBI Taxonomy" id="150966"/>
    <lineage>
        <taxon>Eukaryota</taxon>
        <taxon>Viridiplantae</taxon>
        <taxon>Streptophyta</taxon>
        <taxon>Embryophyta</taxon>
        <taxon>Tracheophyta</taxon>
        <taxon>Spermatophyta</taxon>
        <taxon>Magnoliopsida</taxon>
        <taxon>eudicotyledons</taxon>
        <taxon>Gunneridae</taxon>
        <taxon>Pentapetalae</taxon>
        <taxon>Caryophyllales</taxon>
        <taxon>Nepenthaceae</taxon>
        <taxon>Nepenthes</taxon>
    </lineage>
</organism>
<gene>
    <name evidence="1" type="ORF">Nepgr_020478</name>
</gene>